<protein>
    <submittedName>
        <fullName evidence="1">Uncharacterized protein</fullName>
    </submittedName>
</protein>
<organism evidence="1">
    <name type="scientific">marine sediment metagenome</name>
    <dbReference type="NCBI Taxonomy" id="412755"/>
    <lineage>
        <taxon>unclassified sequences</taxon>
        <taxon>metagenomes</taxon>
        <taxon>ecological metagenomes</taxon>
    </lineage>
</organism>
<evidence type="ECO:0000313" key="1">
    <source>
        <dbReference type="EMBL" id="GAJ17986.1"/>
    </source>
</evidence>
<comment type="caution">
    <text evidence="1">The sequence shown here is derived from an EMBL/GenBank/DDBJ whole genome shotgun (WGS) entry which is preliminary data.</text>
</comment>
<sequence length="32" mass="3526">MAFPQVMGELVKYIDIAIGNEEDCQKSLGVKV</sequence>
<dbReference type="EMBL" id="BARW01040439">
    <property type="protein sequence ID" value="GAJ17986.1"/>
    <property type="molecule type" value="Genomic_DNA"/>
</dbReference>
<feature type="non-terminal residue" evidence="1">
    <location>
        <position position="32"/>
    </location>
</feature>
<accession>X1VNR9</accession>
<proteinExistence type="predicted"/>
<gene>
    <name evidence="1" type="ORF">S12H4_61100</name>
</gene>
<reference evidence="1" key="1">
    <citation type="journal article" date="2014" name="Front. Microbiol.">
        <title>High frequency of phylogenetically diverse reductive dehalogenase-homologous genes in deep subseafloor sedimentary metagenomes.</title>
        <authorList>
            <person name="Kawai M."/>
            <person name="Futagami T."/>
            <person name="Toyoda A."/>
            <person name="Takaki Y."/>
            <person name="Nishi S."/>
            <person name="Hori S."/>
            <person name="Arai W."/>
            <person name="Tsubouchi T."/>
            <person name="Morono Y."/>
            <person name="Uchiyama I."/>
            <person name="Ito T."/>
            <person name="Fujiyama A."/>
            <person name="Inagaki F."/>
            <person name="Takami H."/>
        </authorList>
    </citation>
    <scope>NUCLEOTIDE SEQUENCE</scope>
    <source>
        <strain evidence="1">Expedition CK06-06</strain>
    </source>
</reference>
<dbReference type="AlphaFoldDB" id="X1VNR9"/>
<name>X1VNR9_9ZZZZ</name>